<gene>
    <name evidence="3" type="ORF">IAD12_07990</name>
</gene>
<keyword evidence="1" id="KW-0812">Transmembrane</keyword>
<dbReference type="Pfam" id="PF13349">
    <property type="entry name" value="DUF4097"/>
    <property type="match status" value="1"/>
</dbReference>
<name>A0A9D1KWI6_9FIRM</name>
<dbReference type="InterPro" id="IPR025164">
    <property type="entry name" value="Toastrack_DUF4097"/>
</dbReference>
<feature type="domain" description="DUF4097" evidence="2">
    <location>
        <begin position="112"/>
        <end position="280"/>
    </location>
</feature>
<dbReference type="Proteomes" id="UP000824159">
    <property type="component" value="Unassembled WGS sequence"/>
</dbReference>
<keyword evidence="1" id="KW-0472">Membrane</keyword>
<reference evidence="3" key="1">
    <citation type="submission" date="2020-10" db="EMBL/GenBank/DDBJ databases">
        <authorList>
            <person name="Gilroy R."/>
        </authorList>
    </citation>
    <scope>NUCLEOTIDE SEQUENCE</scope>
    <source>
        <strain evidence="3">CHK176-22527</strain>
    </source>
</reference>
<reference evidence="3" key="2">
    <citation type="journal article" date="2021" name="PeerJ">
        <title>Extensive microbial diversity within the chicken gut microbiome revealed by metagenomics and culture.</title>
        <authorList>
            <person name="Gilroy R."/>
            <person name="Ravi A."/>
            <person name="Getino M."/>
            <person name="Pursley I."/>
            <person name="Horton D.L."/>
            <person name="Alikhan N.F."/>
            <person name="Baker D."/>
            <person name="Gharbi K."/>
            <person name="Hall N."/>
            <person name="Watson M."/>
            <person name="Adriaenssens E.M."/>
            <person name="Foster-Nyarko E."/>
            <person name="Jarju S."/>
            <person name="Secka A."/>
            <person name="Antonio M."/>
            <person name="Oren A."/>
            <person name="Chaudhuri R.R."/>
            <person name="La Ragione R."/>
            <person name="Hildebrand F."/>
            <person name="Pallen M.J."/>
        </authorList>
    </citation>
    <scope>NUCLEOTIDE SEQUENCE</scope>
    <source>
        <strain evidence="3">CHK176-22527</strain>
    </source>
</reference>
<evidence type="ECO:0000256" key="1">
    <source>
        <dbReference type="SAM" id="Phobius"/>
    </source>
</evidence>
<organism evidence="3 4">
    <name type="scientific">Candidatus Allocopromorpha excrementavium</name>
    <dbReference type="NCBI Taxonomy" id="2840741"/>
    <lineage>
        <taxon>Bacteria</taxon>
        <taxon>Bacillati</taxon>
        <taxon>Bacillota</taxon>
        <taxon>Clostridia</taxon>
        <taxon>Eubacteriales</taxon>
        <taxon>Eubacteriaceae</taxon>
        <taxon>Eubacteriaceae incertae sedis</taxon>
        <taxon>Candidatus Allocopromorpha</taxon>
    </lineage>
</organism>
<dbReference type="AlphaFoldDB" id="A0A9D1KWI6"/>
<comment type="caution">
    <text evidence="3">The sequence shown here is derived from an EMBL/GenBank/DDBJ whole genome shotgun (WGS) entry which is preliminary data.</text>
</comment>
<feature type="transmembrane region" description="Helical" evidence="1">
    <location>
        <begin position="7"/>
        <end position="28"/>
    </location>
</feature>
<proteinExistence type="predicted"/>
<accession>A0A9D1KWI6</accession>
<keyword evidence="1" id="KW-1133">Transmembrane helix</keyword>
<evidence type="ECO:0000313" key="4">
    <source>
        <dbReference type="Proteomes" id="UP000824159"/>
    </source>
</evidence>
<dbReference type="Gene3D" id="2.160.20.120">
    <property type="match status" value="1"/>
</dbReference>
<protein>
    <submittedName>
        <fullName evidence="3">DUF4097 family beta strand repeat protein</fullName>
    </submittedName>
</protein>
<sequence>MNRRIKKFWLICASVVGAGFILFIVGYLTGGVESMDKLSDKYSWINVPSEERISEKLQGEEFSSIQLDGYADVQIYQGEETFATAYYSDDMTRPEMYVENGVLKIDVKDEAKDGVYVNLGSSGYPLIEISCADIDFESIDVRSHHGDIQVEHVNAENMSLISETGDIDVTACETGRMNVESDYGDIVCSDVSSGAFSAKLDTGDITFYGSLSGAVDIQSDVGDVDVVTDAGEDMYSVVADVDTGDFSVNGESYSGKDGRYQYGNGAYVIKITCDTGDVSVEFAD</sequence>
<evidence type="ECO:0000313" key="3">
    <source>
        <dbReference type="EMBL" id="HIU00176.1"/>
    </source>
</evidence>
<evidence type="ECO:0000259" key="2">
    <source>
        <dbReference type="Pfam" id="PF13349"/>
    </source>
</evidence>
<dbReference type="EMBL" id="DVLX01000097">
    <property type="protein sequence ID" value="HIU00176.1"/>
    <property type="molecule type" value="Genomic_DNA"/>
</dbReference>